<gene>
    <name evidence="1" type="ORF">UFOPK1808_01357</name>
</gene>
<evidence type="ECO:0000313" key="1">
    <source>
        <dbReference type="EMBL" id="CAB4610847.1"/>
    </source>
</evidence>
<dbReference type="AlphaFoldDB" id="A0A6J6HBP1"/>
<sequence length="94" mass="10214">MELPEGSDVGIVIVYTKLVSILNSVVQVVANEPDPYLVDETGNEVDALLSFEVKGKLQFCFGGFTGAQGAVGLDTLCNRQSPTWREISSMRFSK</sequence>
<accession>A0A6J6HBP1</accession>
<proteinExistence type="predicted"/>
<dbReference type="EMBL" id="CAEZUL010000211">
    <property type="protein sequence ID" value="CAB4610847.1"/>
    <property type="molecule type" value="Genomic_DNA"/>
</dbReference>
<reference evidence="1" key="1">
    <citation type="submission" date="2020-05" db="EMBL/GenBank/DDBJ databases">
        <authorList>
            <person name="Chiriac C."/>
            <person name="Salcher M."/>
            <person name="Ghai R."/>
            <person name="Kavagutti S V."/>
        </authorList>
    </citation>
    <scope>NUCLEOTIDE SEQUENCE</scope>
</reference>
<organism evidence="1">
    <name type="scientific">freshwater metagenome</name>
    <dbReference type="NCBI Taxonomy" id="449393"/>
    <lineage>
        <taxon>unclassified sequences</taxon>
        <taxon>metagenomes</taxon>
        <taxon>ecological metagenomes</taxon>
    </lineage>
</organism>
<protein>
    <submittedName>
        <fullName evidence="1">Unannotated protein</fullName>
    </submittedName>
</protein>
<name>A0A6J6HBP1_9ZZZZ</name>